<evidence type="ECO:0000256" key="1">
    <source>
        <dbReference type="SAM" id="MobiDB-lite"/>
    </source>
</evidence>
<dbReference type="EMBL" id="BGZK01000532">
    <property type="protein sequence ID" value="GBP48896.1"/>
    <property type="molecule type" value="Genomic_DNA"/>
</dbReference>
<evidence type="ECO:0000313" key="2">
    <source>
        <dbReference type="EMBL" id="GBP48896.1"/>
    </source>
</evidence>
<protein>
    <submittedName>
        <fullName evidence="2">Uncharacterized protein</fullName>
    </submittedName>
</protein>
<feature type="region of interest" description="Disordered" evidence="1">
    <location>
        <begin position="98"/>
        <end position="121"/>
    </location>
</feature>
<comment type="caution">
    <text evidence="2">The sequence shown here is derived from an EMBL/GenBank/DDBJ whole genome shotgun (WGS) entry which is preliminary data.</text>
</comment>
<dbReference type="AlphaFoldDB" id="A0A4C1WBX6"/>
<evidence type="ECO:0000313" key="3">
    <source>
        <dbReference type="Proteomes" id="UP000299102"/>
    </source>
</evidence>
<proteinExistence type="predicted"/>
<gene>
    <name evidence="2" type="ORF">EVAR_98080_1</name>
</gene>
<feature type="region of interest" description="Disordered" evidence="1">
    <location>
        <begin position="1"/>
        <end position="31"/>
    </location>
</feature>
<sequence length="121" mass="13123">MSDLQGLMMKLEGSDNGAGSLEAPSSNPESQSWLKYNSGQFQQVQIRLGYIVVGSDNGTGSLDAPSSDLESRSWSKYISGQFQQAQIRTVGRSRAGAVARALTRPRSPADTSRAYMKTNFK</sequence>
<organism evidence="2 3">
    <name type="scientific">Eumeta variegata</name>
    <name type="common">Bagworm moth</name>
    <name type="synonym">Eumeta japonica</name>
    <dbReference type="NCBI Taxonomy" id="151549"/>
    <lineage>
        <taxon>Eukaryota</taxon>
        <taxon>Metazoa</taxon>
        <taxon>Ecdysozoa</taxon>
        <taxon>Arthropoda</taxon>
        <taxon>Hexapoda</taxon>
        <taxon>Insecta</taxon>
        <taxon>Pterygota</taxon>
        <taxon>Neoptera</taxon>
        <taxon>Endopterygota</taxon>
        <taxon>Lepidoptera</taxon>
        <taxon>Glossata</taxon>
        <taxon>Ditrysia</taxon>
        <taxon>Tineoidea</taxon>
        <taxon>Psychidae</taxon>
        <taxon>Oiketicinae</taxon>
        <taxon>Eumeta</taxon>
    </lineage>
</organism>
<name>A0A4C1WBX6_EUMVA</name>
<accession>A0A4C1WBX6</accession>
<dbReference type="OrthoDB" id="408743at2759"/>
<dbReference type="Proteomes" id="UP000299102">
    <property type="component" value="Unassembled WGS sequence"/>
</dbReference>
<reference evidence="2 3" key="1">
    <citation type="journal article" date="2019" name="Commun. Biol.">
        <title>The bagworm genome reveals a unique fibroin gene that provides high tensile strength.</title>
        <authorList>
            <person name="Kono N."/>
            <person name="Nakamura H."/>
            <person name="Ohtoshi R."/>
            <person name="Tomita M."/>
            <person name="Numata K."/>
            <person name="Arakawa K."/>
        </authorList>
    </citation>
    <scope>NUCLEOTIDE SEQUENCE [LARGE SCALE GENOMIC DNA]</scope>
</reference>
<keyword evidence="3" id="KW-1185">Reference proteome</keyword>